<dbReference type="AlphaFoldDB" id="A0A7J7IAB5"/>
<dbReference type="EMBL" id="JACBKZ010000001">
    <property type="protein sequence ID" value="KAF5961892.1"/>
    <property type="molecule type" value="Genomic_DNA"/>
</dbReference>
<feature type="domain" description="AT3G52170-like helix-turn-helix" evidence="1">
    <location>
        <begin position="1"/>
        <end position="34"/>
    </location>
</feature>
<evidence type="ECO:0000313" key="2">
    <source>
        <dbReference type="EMBL" id="KAF5961892.1"/>
    </source>
</evidence>
<reference evidence="3" key="1">
    <citation type="journal article" date="2020" name="Nat. Commun.">
        <title>Genome assembly of wild tea tree DASZ reveals pedigree and selection history of tea varieties.</title>
        <authorList>
            <person name="Zhang W."/>
            <person name="Zhang Y."/>
            <person name="Qiu H."/>
            <person name="Guo Y."/>
            <person name="Wan H."/>
            <person name="Zhang X."/>
            <person name="Scossa F."/>
            <person name="Alseekh S."/>
            <person name="Zhang Q."/>
            <person name="Wang P."/>
            <person name="Xu L."/>
            <person name="Schmidt M.H."/>
            <person name="Jia X."/>
            <person name="Li D."/>
            <person name="Zhu A."/>
            <person name="Guo F."/>
            <person name="Chen W."/>
            <person name="Ni D."/>
            <person name="Usadel B."/>
            <person name="Fernie A.R."/>
            <person name="Wen W."/>
        </authorList>
    </citation>
    <scope>NUCLEOTIDE SEQUENCE [LARGE SCALE GENOMIC DNA]</scope>
    <source>
        <strain evidence="3">cv. G240</strain>
    </source>
</reference>
<reference evidence="2 3" key="2">
    <citation type="submission" date="2020-07" db="EMBL/GenBank/DDBJ databases">
        <title>Genome assembly of wild tea tree DASZ reveals pedigree and selection history of tea varieties.</title>
        <authorList>
            <person name="Zhang W."/>
        </authorList>
    </citation>
    <scope>NUCLEOTIDE SEQUENCE [LARGE SCALE GENOMIC DNA]</scope>
    <source>
        <strain evidence="3">cv. G240</strain>
        <tissue evidence="2">Leaf</tissue>
    </source>
</reference>
<name>A0A7J7IAB5_CAMSI</name>
<protein>
    <recommendedName>
        <fullName evidence="1">AT3G52170-like helix-turn-helix domain-containing protein</fullName>
    </recommendedName>
</protein>
<evidence type="ECO:0000259" key="1">
    <source>
        <dbReference type="Pfam" id="PF25896"/>
    </source>
</evidence>
<dbReference type="InterPro" id="IPR058941">
    <property type="entry name" value="HTH_AT3G52170-like"/>
</dbReference>
<dbReference type="Pfam" id="PF25896">
    <property type="entry name" value="HTH_AT3G52170"/>
    <property type="match status" value="1"/>
</dbReference>
<keyword evidence="3" id="KW-1185">Reference proteome</keyword>
<proteinExistence type="predicted"/>
<comment type="caution">
    <text evidence="2">The sequence shown here is derived from an EMBL/GenBank/DDBJ whole genome shotgun (WGS) entry which is preliminary data.</text>
</comment>
<gene>
    <name evidence="2" type="ORF">HYC85_003101</name>
</gene>
<evidence type="ECO:0000313" key="3">
    <source>
        <dbReference type="Proteomes" id="UP000593564"/>
    </source>
</evidence>
<sequence>METHPGTFPKATQVQNKVGGSWYTLKDVLSNLKEKMLGNPQLQNHATNDASDSTVDATVLEVITTHNSKNLSEFEFYFIKD</sequence>
<organism evidence="2 3">
    <name type="scientific">Camellia sinensis</name>
    <name type="common">Tea plant</name>
    <name type="synonym">Thea sinensis</name>
    <dbReference type="NCBI Taxonomy" id="4442"/>
    <lineage>
        <taxon>Eukaryota</taxon>
        <taxon>Viridiplantae</taxon>
        <taxon>Streptophyta</taxon>
        <taxon>Embryophyta</taxon>
        <taxon>Tracheophyta</taxon>
        <taxon>Spermatophyta</taxon>
        <taxon>Magnoliopsida</taxon>
        <taxon>eudicotyledons</taxon>
        <taxon>Gunneridae</taxon>
        <taxon>Pentapetalae</taxon>
        <taxon>asterids</taxon>
        <taxon>Ericales</taxon>
        <taxon>Theaceae</taxon>
        <taxon>Camellia</taxon>
    </lineage>
</organism>
<accession>A0A7J7IAB5</accession>
<dbReference type="Proteomes" id="UP000593564">
    <property type="component" value="Unassembled WGS sequence"/>
</dbReference>